<dbReference type="SUPFAM" id="SSF51735">
    <property type="entry name" value="NAD(P)-binding Rossmann-fold domains"/>
    <property type="match status" value="1"/>
</dbReference>
<dbReference type="AlphaFoldDB" id="A0AAN7B129"/>
<evidence type="ECO:0000313" key="3">
    <source>
        <dbReference type="EMBL" id="KAK4207008.1"/>
    </source>
</evidence>
<evidence type="ECO:0000256" key="2">
    <source>
        <dbReference type="ARBA" id="ARBA00023002"/>
    </source>
</evidence>
<dbReference type="Gene3D" id="3.40.50.720">
    <property type="entry name" value="NAD(P)-binding Rossmann-like Domain"/>
    <property type="match status" value="1"/>
</dbReference>
<dbReference type="PANTHER" id="PTHR24320:SF33">
    <property type="entry name" value="OXIDOREDUCTASE BLI-4, MITOCHONDRIAL-RELATED"/>
    <property type="match status" value="1"/>
</dbReference>
<keyword evidence="2" id="KW-0560">Oxidoreductase</keyword>
<dbReference type="InterPro" id="IPR002347">
    <property type="entry name" value="SDR_fam"/>
</dbReference>
<evidence type="ECO:0000256" key="1">
    <source>
        <dbReference type="ARBA" id="ARBA00006484"/>
    </source>
</evidence>
<reference evidence="3" key="2">
    <citation type="submission" date="2023-05" db="EMBL/GenBank/DDBJ databases">
        <authorList>
            <consortium name="Lawrence Berkeley National Laboratory"/>
            <person name="Steindorff A."/>
            <person name="Hensen N."/>
            <person name="Bonometti L."/>
            <person name="Westerberg I."/>
            <person name="Brannstrom I.O."/>
            <person name="Guillou S."/>
            <person name="Cros-Aarteil S."/>
            <person name="Calhoun S."/>
            <person name="Haridas S."/>
            <person name="Kuo A."/>
            <person name="Mondo S."/>
            <person name="Pangilinan J."/>
            <person name="Riley R."/>
            <person name="Labutti K."/>
            <person name="Andreopoulos B."/>
            <person name="Lipzen A."/>
            <person name="Chen C."/>
            <person name="Yanf M."/>
            <person name="Daum C."/>
            <person name="Ng V."/>
            <person name="Clum A."/>
            <person name="Ohm R."/>
            <person name="Martin F."/>
            <person name="Silar P."/>
            <person name="Natvig D."/>
            <person name="Lalanne C."/>
            <person name="Gautier V."/>
            <person name="Ament-Velasquez S.L."/>
            <person name="Kruys A."/>
            <person name="Hutchinson M.I."/>
            <person name="Powell A.J."/>
            <person name="Barry K."/>
            <person name="Miller A.N."/>
            <person name="Grigoriev I.V."/>
            <person name="Debuchy R."/>
            <person name="Gladieux P."/>
            <person name="Thoren M.H."/>
            <person name="Johannesson H."/>
        </authorList>
    </citation>
    <scope>NUCLEOTIDE SEQUENCE</scope>
    <source>
        <strain evidence="3">PSN293</strain>
    </source>
</reference>
<organism evidence="3 4">
    <name type="scientific">Rhypophila decipiens</name>
    <dbReference type="NCBI Taxonomy" id="261697"/>
    <lineage>
        <taxon>Eukaryota</taxon>
        <taxon>Fungi</taxon>
        <taxon>Dikarya</taxon>
        <taxon>Ascomycota</taxon>
        <taxon>Pezizomycotina</taxon>
        <taxon>Sordariomycetes</taxon>
        <taxon>Sordariomycetidae</taxon>
        <taxon>Sordariales</taxon>
        <taxon>Naviculisporaceae</taxon>
        <taxon>Rhypophila</taxon>
    </lineage>
</organism>
<reference evidence="3" key="1">
    <citation type="journal article" date="2023" name="Mol. Phylogenet. Evol.">
        <title>Genome-scale phylogeny and comparative genomics of the fungal order Sordariales.</title>
        <authorList>
            <person name="Hensen N."/>
            <person name="Bonometti L."/>
            <person name="Westerberg I."/>
            <person name="Brannstrom I.O."/>
            <person name="Guillou S."/>
            <person name="Cros-Aarteil S."/>
            <person name="Calhoun S."/>
            <person name="Haridas S."/>
            <person name="Kuo A."/>
            <person name="Mondo S."/>
            <person name="Pangilinan J."/>
            <person name="Riley R."/>
            <person name="LaButti K."/>
            <person name="Andreopoulos B."/>
            <person name="Lipzen A."/>
            <person name="Chen C."/>
            <person name="Yan M."/>
            <person name="Daum C."/>
            <person name="Ng V."/>
            <person name="Clum A."/>
            <person name="Steindorff A."/>
            <person name="Ohm R.A."/>
            <person name="Martin F."/>
            <person name="Silar P."/>
            <person name="Natvig D.O."/>
            <person name="Lalanne C."/>
            <person name="Gautier V."/>
            <person name="Ament-Velasquez S.L."/>
            <person name="Kruys A."/>
            <person name="Hutchinson M.I."/>
            <person name="Powell A.J."/>
            <person name="Barry K."/>
            <person name="Miller A.N."/>
            <person name="Grigoriev I.V."/>
            <person name="Debuchy R."/>
            <person name="Gladieux P."/>
            <person name="Hiltunen Thoren M."/>
            <person name="Johannesson H."/>
        </authorList>
    </citation>
    <scope>NUCLEOTIDE SEQUENCE</scope>
    <source>
        <strain evidence="3">PSN293</strain>
    </source>
</reference>
<accession>A0AAN7B129</accession>
<dbReference type="EMBL" id="MU858328">
    <property type="protein sequence ID" value="KAK4207008.1"/>
    <property type="molecule type" value="Genomic_DNA"/>
</dbReference>
<protein>
    <submittedName>
        <fullName evidence="3">Oxidoreductase bli-4, mitochondrial</fullName>
    </submittedName>
</protein>
<sequence length="424" mass="45965">MTDVGTIIDGKVNLVQGARGSGHNIQASISTSSRAYLIPGSISRLSPHSTPLTSSIPFTYISSRSSSYRVLPKRTFFTTRLQTARIPSMETIKNTLAENFGGPVTKLGTTQFSLDDCPDLTSKVAIITGGTQGIGYAIAHTLLKHNIARVYLISTTSEVADKAKSAFHDEFGSDVSSRVNWIQCDLSDWPAVKRTADYVANDTDRLDILACNAGRGIMTPQLTNYGVDKHMAINHMGHVVLTTQLLPLMKKTAENTGETVRISNQSSNMHNAAPSDTKFASLDEINSDAGPNGQYGRSKLAGILWARYFEREVTNKGHPKVLMNATHPGFVSTKQSTKDIHEPYPISGFGVSTLVDPIKKNQFEGAVPSVYALTMTDKSGQWICAPATVETGNKMSQSDQLADDLMNLTRKVINERAPGIEVAV</sequence>
<dbReference type="Proteomes" id="UP001301769">
    <property type="component" value="Unassembled WGS sequence"/>
</dbReference>
<dbReference type="Pfam" id="PF00106">
    <property type="entry name" value="adh_short"/>
    <property type="match status" value="1"/>
</dbReference>
<dbReference type="PRINTS" id="PR00081">
    <property type="entry name" value="GDHRDH"/>
</dbReference>
<dbReference type="GO" id="GO:0016491">
    <property type="term" value="F:oxidoreductase activity"/>
    <property type="evidence" value="ECO:0007669"/>
    <property type="project" value="UniProtKB-KW"/>
</dbReference>
<keyword evidence="4" id="KW-1185">Reference proteome</keyword>
<gene>
    <name evidence="3" type="ORF">QBC37DRAFT_434143</name>
</gene>
<dbReference type="InterPro" id="IPR036291">
    <property type="entry name" value="NAD(P)-bd_dom_sf"/>
</dbReference>
<proteinExistence type="inferred from homology"/>
<dbReference type="PANTHER" id="PTHR24320">
    <property type="entry name" value="RETINOL DEHYDROGENASE"/>
    <property type="match status" value="1"/>
</dbReference>
<evidence type="ECO:0000313" key="4">
    <source>
        <dbReference type="Proteomes" id="UP001301769"/>
    </source>
</evidence>
<comment type="caution">
    <text evidence="3">The sequence shown here is derived from an EMBL/GenBank/DDBJ whole genome shotgun (WGS) entry which is preliminary data.</text>
</comment>
<comment type="similarity">
    <text evidence="1">Belongs to the short-chain dehydrogenases/reductases (SDR) family.</text>
</comment>
<name>A0AAN7B129_9PEZI</name>